<feature type="domain" description="DUF6699" evidence="1">
    <location>
        <begin position="85"/>
        <end position="209"/>
    </location>
</feature>
<evidence type="ECO:0000313" key="3">
    <source>
        <dbReference type="Proteomes" id="UP001215598"/>
    </source>
</evidence>
<name>A0AAD7NJ77_9AGAR</name>
<dbReference type="InterPro" id="IPR046522">
    <property type="entry name" value="DUF6699"/>
</dbReference>
<reference evidence="2" key="1">
    <citation type="submission" date="2023-03" db="EMBL/GenBank/DDBJ databases">
        <title>Massive genome expansion in bonnet fungi (Mycena s.s.) driven by repeated elements and novel gene families across ecological guilds.</title>
        <authorList>
            <consortium name="Lawrence Berkeley National Laboratory"/>
            <person name="Harder C.B."/>
            <person name="Miyauchi S."/>
            <person name="Viragh M."/>
            <person name="Kuo A."/>
            <person name="Thoen E."/>
            <person name="Andreopoulos B."/>
            <person name="Lu D."/>
            <person name="Skrede I."/>
            <person name="Drula E."/>
            <person name="Henrissat B."/>
            <person name="Morin E."/>
            <person name="Kohler A."/>
            <person name="Barry K."/>
            <person name="LaButti K."/>
            <person name="Morin E."/>
            <person name="Salamov A."/>
            <person name="Lipzen A."/>
            <person name="Mereny Z."/>
            <person name="Hegedus B."/>
            <person name="Baldrian P."/>
            <person name="Stursova M."/>
            <person name="Weitz H."/>
            <person name="Taylor A."/>
            <person name="Grigoriev I.V."/>
            <person name="Nagy L.G."/>
            <person name="Martin F."/>
            <person name="Kauserud H."/>
        </authorList>
    </citation>
    <scope>NUCLEOTIDE SEQUENCE</scope>
    <source>
        <strain evidence="2">CBHHK182m</strain>
    </source>
</reference>
<evidence type="ECO:0000259" key="1">
    <source>
        <dbReference type="Pfam" id="PF20415"/>
    </source>
</evidence>
<dbReference type="EMBL" id="JARKIB010000028">
    <property type="protein sequence ID" value="KAJ7764244.1"/>
    <property type="molecule type" value="Genomic_DNA"/>
</dbReference>
<protein>
    <recommendedName>
        <fullName evidence="1">DUF6699 domain-containing protein</fullName>
    </recommendedName>
</protein>
<dbReference type="Proteomes" id="UP001215598">
    <property type="component" value="Unassembled WGS sequence"/>
</dbReference>
<organism evidence="2 3">
    <name type="scientific">Mycena metata</name>
    <dbReference type="NCBI Taxonomy" id="1033252"/>
    <lineage>
        <taxon>Eukaryota</taxon>
        <taxon>Fungi</taxon>
        <taxon>Dikarya</taxon>
        <taxon>Basidiomycota</taxon>
        <taxon>Agaricomycotina</taxon>
        <taxon>Agaricomycetes</taxon>
        <taxon>Agaricomycetidae</taxon>
        <taxon>Agaricales</taxon>
        <taxon>Marasmiineae</taxon>
        <taxon>Mycenaceae</taxon>
        <taxon>Mycena</taxon>
    </lineage>
</organism>
<evidence type="ECO:0000313" key="2">
    <source>
        <dbReference type="EMBL" id="KAJ7764244.1"/>
    </source>
</evidence>
<comment type="caution">
    <text evidence="2">The sequence shown here is derived from an EMBL/GenBank/DDBJ whole genome shotgun (WGS) entry which is preliminary data.</text>
</comment>
<proteinExistence type="predicted"/>
<accession>A0AAD7NJ77</accession>
<sequence>MVTPKFLPLSHSPHLPRPLPASSYLALGNQIRNGLHLADIRVHHGNHVSFKSEVVEIAEKRMSGRLAAALTPHDPKCPKLDFSLPSSTFRDHKNLTREFLDVPAHTPTLHEVEIRILSADDLRGLCVFPVEHRNREGRRDGGAVTVGDVLTAIHRALREQYPSTDQDVLRARSRRISALPPSAQREEHALGPRRIDHLLGKVIFNGIVVPDEPYTPWEVTLQYRSKTSSL</sequence>
<gene>
    <name evidence="2" type="ORF">B0H16DRAFT_1526476</name>
</gene>
<keyword evidence="3" id="KW-1185">Reference proteome</keyword>
<dbReference type="AlphaFoldDB" id="A0AAD7NJ77"/>
<dbReference type="Pfam" id="PF20415">
    <property type="entry name" value="DUF6699"/>
    <property type="match status" value="1"/>
</dbReference>